<dbReference type="Proteomes" id="UP000824120">
    <property type="component" value="Chromosome 1"/>
</dbReference>
<dbReference type="OrthoDB" id="45251at2759"/>
<dbReference type="AlphaFoldDB" id="A0A9J6B7V0"/>
<gene>
    <name evidence="2" type="ORF">H5410_004501</name>
</gene>
<keyword evidence="3" id="KW-1185">Reference proteome</keyword>
<feature type="region of interest" description="Disordered" evidence="1">
    <location>
        <begin position="134"/>
        <end position="177"/>
    </location>
</feature>
<name>A0A9J6B7V0_SOLCO</name>
<sequence length="177" mass="19273">MQVLKHQLGTQVPVEAEVIAEEDHGHGNGRNSNDNPNSKSQQHVSGMANGPPASLIDDFPERISEKKVFLLLGATAALIEPKDLPIIARTVGRFAGRSIDTVAQLEAIRHEIRTIYFMNPGPLTSRLVDNVNTTAGDNMTANGPKKSDEESTIVENGPKKSDEEITIVENRPQKSDK</sequence>
<dbReference type="PANTHER" id="PTHR35512">
    <property type="entry name" value="OS11G0550900 PROTEIN"/>
    <property type="match status" value="1"/>
</dbReference>
<dbReference type="EMBL" id="JACXVP010000001">
    <property type="protein sequence ID" value="KAG5632784.1"/>
    <property type="molecule type" value="Genomic_DNA"/>
</dbReference>
<feature type="compositionally biased region" description="Polar residues" evidence="1">
    <location>
        <begin position="29"/>
        <end position="44"/>
    </location>
</feature>
<proteinExistence type="predicted"/>
<evidence type="ECO:0000313" key="2">
    <source>
        <dbReference type="EMBL" id="KAG5632784.1"/>
    </source>
</evidence>
<organism evidence="2 3">
    <name type="scientific">Solanum commersonii</name>
    <name type="common">Commerson's wild potato</name>
    <name type="synonym">Commerson's nightshade</name>
    <dbReference type="NCBI Taxonomy" id="4109"/>
    <lineage>
        <taxon>Eukaryota</taxon>
        <taxon>Viridiplantae</taxon>
        <taxon>Streptophyta</taxon>
        <taxon>Embryophyta</taxon>
        <taxon>Tracheophyta</taxon>
        <taxon>Spermatophyta</taxon>
        <taxon>Magnoliopsida</taxon>
        <taxon>eudicotyledons</taxon>
        <taxon>Gunneridae</taxon>
        <taxon>Pentapetalae</taxon>
        <taxon>asterids</taxon>
        <taxon>lamiids</taxon>
        <taxon>Solanales</taxon>
        <taxon>Solanaceae</taxon>
        <taxon>Solanoideae</taxon>
        <taxon>Solaneae</taxon>
        <taxon>Solanum</taxon>
    </lineage>
</organism>
<feature type="region of interest" description="Disordered" evidence="1">
    <location>
        <begin position="23"/>
        <end position="55"/>
    </location>
</feature>
<dbReference type="PANTHER" id="PTHR35512:SF1">
    <property type="entry name" value="OS11G0550900 PROTEIN"/>
    <property type="match status" value="1"/>
</dbReference>
<evidence type="ECO:0000256" key="1">
    <source>
        <dbReference type="SAM" id="MobiDB-lite"/>
    </source>
</evidence>
<evidence type="ECO:0000313" key="3">
    <source>
        <dbReference type="Proteomes" id="UP000824120"/>
    </source>
</evidence>
<protein>
    <submittedName>
        <fullName evidence="2">Uncharacterized protein</fullName>
    </submittedName>
</protein>
<accession>A0A9J6B7V0</accession>
<reference evidence="2 3" key="1">
    <citation type="submission" date="2020-09" db="EMBL/GenBank/DDBJ databases">
        <title>De no assembly of potato wild relative species, Solanum commersonii.</title>
        <authorList>
            <person name="Cho K."/>
        </authorList>
    </citation>
    <scope>NUCLEOTIDE SEQUENCE [LARGE SCALE GENOMIC DNA]</scope>
    <source>
        <strain evidence="2">LZ3.2</strain>
        <tissue evidence="2">Leaf</tissue>
    </source>
</reference>
<comment type="caution">
    <text evidence="2">The sequence shown here is derived from an EMBL/GenBank/DDBJ whole genome shotgun (WGS) entry which is preliminary data.</text>
</comment>